<keyword evidence="4" id="KW-1185">Reference proteome</keyword>
<dbReference type="Proteomes" id="UP001240678">
    <property type="component" value="Unassembled WGS sequence"/>
</dbReference>
<name>A0AAI9YLX6_9PEZI</name>
<evidence type="ECO:0000256" key="2">
    <source>
        <dbReference type="SAM" id="Phobius"/>
    </source>
</evidence>
<sequence length="869" mass="97676">MESNGTALASAIKQQDGEGDTHSLASVKMKWYTRLGIRGPHGRRPACRYPYLKETRIDPGNPKDDADTNGGGSVEIPLYEYINFLRQSTVREEEWVNYLSAARFSPRKMEVQTSSHRLDNDAAPRDWLSQPLRGHAPLVVQLSRWAVKPLMSTSQGRHVVALLRALLVALPILILMLWPGNMIWHTSNPLDGYEGFVGHHWNWPKFTINELDMKPGPPGVCSRQERRRELDVRNRLEYPKKLLIRSPDGVWKVIETNHLLERPKYLFISHIGSRDKGEEPHYRKAAQALAETEGFAAIFLDESCFIRGIRRRVQAGQISEIEGQRITDYDIYTLCDVVRGSSKVAFIYPNPSTPMDFREEWGKRMWTFLEGLLAPGNSILFCPWDYENTSPSSEHSRQTFRKVELASRCWGIAQGQTDKEGGNSTRILAEHFAGLLTLTPLELLPLSMHALSSRNAGNQNSLSDMAYAAMGLLRYRIERDRDASFEPTLFQTLAHLSLKNDSDKIIDRIISLLPRQRLSSDIPRHSSDDMIWTSLCEKDSFGTLVHHITPLCEVVGVADEDQTVFLDGCHAINIRWKDFPRIKVHGGQGGAKKIVIRVMVLGSAALMGLMIPFAVFAGAGHAASENLNSYSRGFRRVPDSGNESSFRPWMGLGQAIDRFGRRDLGDSNNISTAMLALAIICSVSAYLIAVGIPFIVHRFLSGTFLGCSPCLVGFEGVMPIREVEERIFGIHIGRLRYASSASHLFTDERDLDPEKRWYQEGKPSWIEGKGDSEEIVKLLKKGQRVFTLVDLGTLSVIVFAAERPPSVALLTGREGGMLRAVLCSWSFRNDCLYKEAVVRMPSSVLADARPTSWVKLCIRSLDEARQARF</sequence>
<dbReference type="RefSeq" id="XP_060307897.1">
    <property type="nucleotide sequence ID" value="XM_060461469.1"/>
</dbReference>
<evidence type="ECO:0000256" key="1">
    <source>
        <dbReference type="SAM" id="MobiDB-lite"/>
    </source>
</evidence>
<proteinExistence type="predicted"/>
<feature type="transmembrane region" description="Helical" evidence="2">
    <location>
        <begin position="598"/>
        <end position="619"/>
    </location>
</feature>
<evidence type="ECO:0000313" key="4">
    <source>
        <dbReference type="Proteomes" id="UP001240678"/>
    </source>
</evidence>
<evidence type="ECO:0000313" key="3">
    <source>
        <dbReference type="EMBL" id="KAK1515130.1"/>
    </source>
</evidence>
<dbReference type="AlphaFoldDB" id="A0AAI9YLX6"/>
<keyword evidence="2" id="KW-1133">Transmembrane helix</keyword>
<keyword evidence="2" id="KW-0472">Membrane</keyword>
<organism evidence="3 4">
    <name type="scientific">Colletotrichum costaricense</name>
    <dbReference type="NCBI Taxonomy" id="1209916"/>
    <lineage>
        <taxon>Eukaryota</taxon>
        <taxon>Fungi</taxon>
        <taxon>Dikarya</taxon>
        <taxon>Ascomycota</taxon>
        <taxon>Pezizomycotina</taxon>
        <taxon>Sordariomycetes</taxon>
        <taxon>Hypocreomycetidae</taxon>
        <taxon>Glomerellales</taxon>
        <taxon>Glomerellaceae</taxon>
        <taxon>Colletotrichum</taxon>
        <taxon>Colletotrichum acutatum species complex</taxon>
    </lineage>
</organism>
<gene>
    <name evidence="3" type="ORF">CCOS01_13323</name>
</gene>
<feature type="transmembrane region" description="Helical" evidence="2">
    <location>
        <begin position="159"/>
        <end position="178"/>
    </location>
</feature>
<dbReference type="EMBL" id="MOOE01000017">
    <property type="protein sequence ID" value="KAK1515130.1"/>
    <property type="molecule type" value="Genomic_DNA"/>
</dbReference>
<feature type="transmembrane region" description="Helical" evidence="2">
    <location>
        <begin position="673"/>
        <end position="696"/>
    </location>
</feature>
<feature type="region of interest" description="Disordered" evidence="1">
    <location>
        <begin position="1"/>
        <end position="21"/>
    </location>
</feature>
<keyword evidence="2" id="KW-0812">Transmembrane</keyword>
<protein>
    <submittedName>
        <fullName evidence="3">Uncharacterized protein</fullName>
    </submittedName>
</protein>
<accession>A0AAI9YLX6</accession>
<dbReference type="GeneID" id="85345016"/>
<reference evidence="3 4" key="1">
    <citation type="submission" date="2016-10" db="EMBL/GenBank/DDBJ databases">
        <title>The genome sequence of Colletotrichum fioriniae PJ7.</title>
        <authorList>
            <person name="Baroncelli R."/>
        </authorList>
    </citation>
    <scope>NUCLEOTIDE SEQUENCE [LARGE SCALE GENOMIC DNA]</scope>
    <source>
        <strain evidence="3 4">IMI 309622</strain>
    </source>
</reference>
<comment type="caution">
    <text evidence="3">The sequence shown here is derived from an EMBL/GenBank/DDBJ whole genome shotgun (WGS) entry which is preliminary data.</text>
</comment>